<organism evidence="2 3">
    <name type="scientific">Eggerthella lenta</name>
    <name type="common">Eubacterium lentum</name>
    <dbReference type="NCBI Taxonomy" id="84112"/>
    <lineage>
        <taxon>Bacteria</taxon>
        <taxon>Bacillati</taxon>
        <taxon>Actinomycetota</taxon>
        <taxon>Coriobacteriia</taxon>
        <taxon>Eggerthellales</taxon>
        <taxon>Eggerthellaceae</taxon>
        <taxon>Eggerthella</taxon>
    </lineage>
</organism>
<evidence type="ECO:0000313" key="2">
    <source>
        <dbReference type="EMBL" id="RDC37640.1"/>
    </source>
</evidence>
<evidence type="ECO:0000256" key="1">
    <source>
        <dbReference type="SAM" id="MobiDB-lite"/>
    </source>
</evidence>
<evidence type="ECO:0000313" key="3">
    <source>
        <dbReference type="Proteomes" id="UP000253915"/>
    </source>
</evidence>
<dbReference type="EMBL" id="PPUQ01000011">
    <property type="protein sequence ID" value="RDC37640.1"/>
    <property type="molecule type" value="Genomic_DNA"/>
</dbReference>
<gene>
    <name evidence="2" type="ORF">C1853_09305</name>
</gene>
<feature type="region of interest" description="Disordered" evidence="1">
    <location>
        <begin position="1"/>
        <end position="29"/>
    </location>
</feature>
<dbReference type="AlphaFoldDB" id="A0ABD7GI50"/>
<proteinExistence type="predicted"/>
<comment type="caution">
    <text evidence="2">The sequence shown here is derived from an EMBL/GenBank/DDBJ whole genome shotgun (WGS) entry which is preliminary data.</text>
</comment>
<feature type="compositionally biased region" description="Basic and acidic residues" evidence="1">
    <location>
        <begin position="1"/>
        <end position="19"/>
    </location>
</feature>
<dbReference type="GeneID" id="69512410"/>
<name>A0ABD7GI50_EGGLN</name>
<dbReference type="Proteomes" id="UP000253915">
    <property type="component" value="Unassembled WGS sequence"/>
</dbReference>
<dbReference type="RefSeq" id="WP_114526812.1">
    <property type="nucleotide sequence ID" value="NZ_AP025575.1"/>
</dbReference>
<accession>A0ABD7GI50</accession>
<reference evidence="2 3" key="1">
    <citation type="journal article" date="2018" name="Elife">
        <title>Discovery and characterization of a prevalent human gut bacterial enzyme sufficient for the inactivation of a family of plant toxins.</title>
        <authorList>
            <person name="Koppel N."/>
            <person name="Bisanz J.E."/>
            <person name="Pandelia M.E."/>
            <person name="Turnbaugh P.J."/>
            <person name="Balskus E.P."/>
        </authorList>
    </citation>
    <scope>NUCLEOTIDE SEQUENCE [LARGE SCALE GENOMIC DNA]</scope>
    <source>
        <strain evidence="2 3">16A</strain>
    </source>
</reference>
<protein>
    <submittedName>
        <fullName evidence="2">Uncharacterized protein</fullName>
    </submittedName>
</protein>
<sequence>MRKNQTKEEERAARRREAAAKGVHTRRTNAMNKKMNAILETMPEDQRFIAKELADNFVFLSVRITELREALLKQPSVISYDNGGGQTGFRENPNISVYNKLVTRHADLCMKLAKLLPEAADDAKDELEAFIGL</sequence>